<dbReference type="EMBL" id="JAANIU010012504">
    <property type="protein sequence ID" value="KAG1530433.1"/>
    <property type="molecule type" value="Genomic_DNA"/>
</dbReference>
<feature type="compositionally biased region" description="Low complexity" evidence="1">
    <location>
        <begin position="36"/>
        <end position="55"/>
    </location>
</feature>
<comment type="caution">
    <text evidence="2">The sequence shown here is derived from an EMBL/GenBank/DDBJ whole genome shotgun (WGS) entry which is preliminary data.</text>
</comment>
<keyword evidence="3" id="KW-1185">Reference proteome</keyword>
<feature type="region of interest" description="Disordered" evidence="1">
    <location>
        <begin position="36"/>
        <end position="75"/>
    </location>
</feature>
<evidence type="ECO:0000256" key="1">
    <source>
        <dbReference type="SAM" id="MobiDB-lite"/>
    </source>
</evidence>
<organism evidence="2 3">
    <name type="scientific">Rhizopus delemar</name>
    <dbReference type="NCBI Taxonomy" id="936053"/>
    <lineage>
        <taxon>Eukaryota</taxon>
        <taxon>Fungi</taxon>
        <taxon>Fungi incertae sedis</taxon>
        <taxon>Mucoromycota</taxon>
        <taxon>Mucoromycotina</taxon>
        <taxon>Mucoromycetes</taxon>
        <taxon>Mucorales</taxon>
        <taxon>Mucorineae</taxon>
        <taxon>Rhizopodaceae</taxon>
        <taxon>Rhizopus</taxon>
    </lineage>
</organism>
<gene>
    <name evidence="2" type="ORF">G6F50_017323</name>
</gene>
<sequence length="102" mass="10847">MAAGLSREASMRLRSAWARPLVCPLAAASASSVELASTSLGARRAQPRAASSAPGRLPPANWNSRPRRAKRGSPVSRARPIMVVAAVPYMPRWAAISDARTR</sequence>
<dbReference type="AlphaFoldDB" id="A0A9P6XQR2"/>
<name>A0A9P6XQR2_9FUNG</name>
<accession>A0A9P6XQR2</accession>
<reference evidence="2 3" key="1">
    <citation type="journal article" date="2020" name="Microb. Genom.">
        <title>Genetic diversity of clinical and environmental Mucorales isolates obtained from an investigation of mucormycosis cases among solid organ transplant recipients.</title>
        <authorList>
            <person name="Nguyen M.H."/>
            <person name="Kaul D."/>
            <person name="Muto C."/>
            <person name="Cheng S.J."/>
            <person name="Richter R.A."/>
            <person name="Bruno V.M."/>
            <person name="Liu G."/>
            <person name="Beyhan S."/>
            <person name="Sundermann A.J."/>
            <person name="Mounaud S."/>
            <person name="Pasculle A.W."/>
            <person name="Nierman W.C."/>
            <person name="Driscoll E."/>
            <person name="Cumbie R."/>
            <person name="Clancy C.J."/>
            <person name="Dupont C.L."/>
        </authorList>
    </citation>
    <scope>NUCLEOTIDE SEQUENCE [LARGE SCALE GENOMIC DNA]</scope>
    <source>
        <strain evidence="2 3">GL24</strain>
    </source>
</reference>
<protein>
    <submittedName>
        <fullName evidence="2">Uncharacterized protein</fullName>
    </submittedName>
</protein>
<proteinExistence type="predicted"/>
<evidence type="ECO:0000313" key="2">
    <source>
        <dbReference type="EMBL" id="KAG1530433.1"/>
    </source>
</evidence>
<evidence type="ECO:0000313" key="3">
    <source>
        <dbReference type="Proteomes" id="UP000740926"/>
    </source>
</evidence>
<dbReference type="Proteomes" id="UP000740926">
    <property type="component" value="Unassembled WGS sequence"/>
</dbReference>